<keyword evidence="9" id="KW-0325">Glycoprotein</keyword>
<organism evidence="14">
    <name type="scientific">Oppiella nova</name>
    <dbReference type="NCBI Taxonomy" id="334625"/>
    <lineage>
        <taxon>Eukaryota</taxon>
        <taxon>Metazoa</taxon>
        <taxon>Ecdysozoa</taxon>
        <taxon>Arthropoda</taxon>
        <taxon>Chelicerata</taxon>
        <taxon>Arachnida</taxon>
        <taxon>Acari</taxon>
        <taxon>Acariformes</taxon>
        <taxon>Sarcoptiformes</taxon>
        <taxon>Oribatida</taxon>
        <taxon>Brachypylina</taxon>
        <taxon>Oppioidea</taxon>
        <taxon>Oppiidae</taxon>
        <taxon>Oppiella</taxon>
    </lineage>
</organism>
<evidence type="ECO:0000256" key="1">
    <source>
        <dbReference type="ARBA" id="ARBA00004141"/>
    </source>
</evidence>
<keyword evidence="4" id="KW-0812">Transmembrane</keyword>
<evidence type="ECO:0000259" key="12">
    <source>
        <dbReference type="SMART" id="SM00079"/>
    </source>
</evidence>
<comment type="subcellular location">
    <subcellularLocation>
        <location evidence="1">Membrane</location>
        <topology evidence="1">Multi-pass membrane protein</topology>
    </subcellularLocation>
</comment>
<comment type="similarity">
    <text evidence="2">Belongs to the glutamate-gated ion channel (TC 1.A.10.1) family.</text>
</comment>
<evidence type="ECO:0000256" key="3">
    <source>
        <dbReference type="ARBA" id="ARBA00022448"/>
    </source>
</evidence>
<gene>
    <name evidence="14" type="ORF">ONB1V03_LOCUS10017</name>
</gene>
<keyword evidence="11" id="KW-0407">Ion channel</keyword>
<dbReference type="Gene3D" id="3.40.190.10">
    <property type="entry name" value="Periplasmic binding protein-like II"/>
    <property type="match status" value="4"/>
</dbReference>
<dbReference type="OrthoDB" id="6511345at2759"/>
<keyword evidence="10" id="KW-1071">Ligand-gated ion channel</keyword>
<evidence type="ECO:0000256" key="8">
    <source>
        <dbReference type="ARBA" id="ARBA00023170"/>
    </source>
</evidence>
<accession>A0A7R9QQX7</accession>
<evidence type="ECO:0008006" key="16">
    <source>
        <dbReference type="Google" id="ProtNLM"/>
    </source>
</evidence>
<dbReference type="InterPro" id="IPR019594">
    <property type="entry name" value="Glu/Gly-bd"/>
</dbReference>
<feature type="non-terminal residue" evidence="14">
    <location>
        <position position="1"/>
    </location>
</feature>
<evidence type="ECO:0000256" key="10">
    <source>
        <dbReference type="ARBA" id="ARBA00023286"/>
    </source>
</evidence>
<evidence type="ECO:0000259" key="13">
    <source>
        <dbReference type="SMART" id="SM00918"/>
    </source>
</evidence>
<keyword evidence="15" id="KW-1185">Reference proteome</keyword>
<dbReference type="PANTHER" id="PTHR18966">
    <property type="entry name" value="IONOTROPIC GLUTAMATE RECEPTOR"/>
    <property type="match status" value="1"/>
</dbReference>
<evidence type="ECO:0000256" key="11">
    <source>
        <dbReference type="ARBA" id="ARBA00023303"/>
    </source>
</evidence>
<feature type="domain" description="Ionotropic glutamate receptor L-glutamate and glycine-binding" evidence="13">
    <location>
        <begin position="193"/>
        <end position="249"/>
    </location>
</feature>
<evidence type="ECO:0000256" key="4">
    <source>
        <dbReference type="ARBA" id="ARBA00022692"/>
    </source>
</evidence>
<keyword evidence="7" id="KW-0472">Membrane</keyword>
<keyword evidence="8" id="KW-0675">Receptor</keyword>
<dbReference type="Proteomes" id="UP000728032">
    <property type="component" value="Unassembled WGS sequence"/>
</dbReference>
<feature type="domain" description="Ionotropic glutamate receptor C-terminal" evidence="12">
    <location>
        <begin position="186"/>
        <end position="420"/>
    </location>
</feature>
<sequence length="435" mass="50110">MWTTVHSIHLKCVVTFRPPFVIKFEDNGYEGFALDLIHALSRVVPFNYTVYLTPNERYDRIDDDNDHPAIVRELSSKRADIAILVKHQWDGQFIDFSEPYMTAHLSALIHKRYIANMTSFADILDNVRYSPGWGQLSVEKVLNTNYALIEDSVFNEYAMDRNCELTVIDHKQEYNPIEYVIGLQRDCRLTRSPYKADIDRATGSSNQFEGYAIDLLNELSRVVPFNYTLYPDPDGNSGRSSGMIQELFMRRADFAIADLMKTRTRERYIDFSEPFMRGHLTALIHRRNVRNMTTFSDLVNNTDVTCGLEESLGFIRTAIDPIIWSMVQHNGSALVNSEQEGVDRALSSSYAFIQASAANEYQMGSNCHLTVIHHKQEYYPIEYAIGLQKGSPYKMDIDRAIRQLRNDGTVDRLKRKYWRTKCLKDSDVVSVAVKL</sequence>
<evidence type="ECO:0000256" key="5">
    <source>
        <dbReference type="ARBA" id="ARBA00022989"/>
    </source>
</evidence>
<keyword evidence="3" id="KW-0813">Transport</keyword>
<keyword evidence="6" id="KW-0406">Ion transport</keyword>
<evidence type="ECO:0000256" key="9">
    <source>
        <dbReference type="ARBA" id="ARBA00023180"/>
    </source>
</evidence>
<dbReference type="AlphaFoldDB" id="A0A7R9QQX7"/>
<dbReference type="InterPro" id="IPR001320">
    <property type="entry name" value="Iontro_rcpt_C"/>
</dbReference>
<name>A0A7R9QQX7_9ACAR</name>
<evidence type="ECO:0000313" key="15">
    <source>
        <dbReference type="Proteomes" id="UP000728032"/>
    </source>
</evidence>
<dbReference type="EMBL" id="CAJPVJ010006566">
    <property type="protein sequence ID" value="CAG2170550.1"/>
    <property type="molecule type" value="Genomic_DNA"/>
</dbReference>
<dbReference type="EMBL" id="OC921391">
    <property type="protein sequence ID" value="CAD7653363.1"/>
    <property type="molecule type" value="Genomic_DNA"/>
</dbReference>
<dbReference type="Pfam" id="PF10613">
    <property type="entry name" value="Lig_chan-Glu_bd"/>
    <property type="match status" value="2"/>
</dbReference>
<evidence type="ECO:0000256" key="7">
    <source>
        <dbReference type="ARBA" id="ARBA00023136"/>
    </source>
</evidence>
<dbReference type="InterPro" id="IPR015683">
    <property type="entry name" value="Ionotropic_Glu_rcpt"/>
</dbReference>
<evidence type="ECO:0000256" key="2">
    <source>
        <dbReference type="ARBA" id="ARBA00008685"/>
    </source>
</evidence>
<dbReference type="SUPFAM" id="SSF53850">
    <property type="entry name" value="Periplasmic binding protein-like II"/>
    <property type="match status" value="2"/>
</dbReference>
<dbReference type="SMART" id="SM00079">
    <property type="entry name" value="PBPe"/>
    <property type="match status" value="1"/>
</dbReference>
<feature type="domain" description="Ionotropic glutamate receptor L-glutamate and glycine-binding" evidence="13">
    <location>
        <begin position="19"/>
        <end position="76"/>
    </location>
</feature>
<reference evidence="14" key="1">
    <citation type="submission" date="2020-11" db="EMBL/GenBank/DDBJ databases">
        <authorList>
            <person name="Tran Van P."/>
        </authorList>
    </citation>
    <scope>NUCLEOTIDE SEQUENCE</scope>
</reference>
<dbReference type="GO" id="GO:0016020">
    <property type="term" value="C:membrane"/>
    <property type="evidence" value="ECO:0007669"/>
    <property type="project" value="UniProtKB-SubCell"/>
</dbReference>
<evidence type="ECO:0000256" key="6">
    <source>
        <dbReference type="ARBA" id="ARBA00023065"/>
    </source>
</evidence>
<evidence type="ECO:0000313" key="14">
    <source>
        <dbReference type="EMBL" id="CAD7653363.1"/>
    </source>
</evidence>
<protein>
    <recommendedName>
        <fullName evidence="16">Solute-binding protein family 3/N-terminal domain-containing protein</fullName>
    </recommendedName>
</protein>
<dbReference type="SMART" id="SM00918">
    <property type="entry name" value="Lig_chan-Glu_bd"/>
    <property type="match status" value="2"/>
</dbReference>
<dbReference type="GO" id="GO:0015276">
    <property type="term" value="F:ligand-gated monoatomic ion channel activity"/>
    <property type="evidence" value="ECO:0007669"/>
    <property type="project" value="InterPro"/>
</dbReference>
<proteinExistence type="inferred from homology"/>
<keyword evidence="5" id="KW-1133">Transmembrane helix</keyword>